<dbReference type="PROSITE" id="PS50137">
    <property type="entry name" value="DS_RBD"/>
    <property type="match status" value="1"/>
</dbReference>
<dbReference type="SMART" id="SM00358">
    <property type="entry name" value="DSRM"/>
    <property type="match status" value="1"/>
</dbReference>
<dbReference type="OrthoDB" id="786951at2759"/>
<dbReference type="PANTHER" id="PTHR46528">
    <property type="entry name" value="PROTEIN SON"/>
    <property type="match status" value="1"/>
</dbReference>
<evidence type="ECO:0000256" key="2">
    <source>
        <dbReference type="SAM" id="MobiDB-lite"/>
    </source>
</evidence>
<feature type="compositionally biased region" description="Acidic residues" evidence="2">
    <location>
        <begin position="173"/>
        <end position="184"/>
    </location>
</feature>
<evidence type="ECO:0000259" key="3">
    <source>
        <dbReference type="PROSITE" id="PS50137"/>
    </source>
</evidence>
<dbReference type="SUPFAM" id="SSF54768">
    <property type="entry name" value="dsRNA-binding domain-like"/>
    <property type="match status" value="1"/>
</dbReference>
<name>A0A6A4VBT2_AMPAM</name>
<keyword evidence="1" id="KW-0694">RNA-binding</keyword>
<accession>A0A6A4VBT2</accession>
<proteinExistence type="predicted"/>
<dbReference type="Gene3D" id="3.30.160.20">
    <property type="match status" value="1"/>
</dbReference>
<dbReference type="Pfam" id="PF00035">
    <property type="entry name" value="dsrm"/>
    <property type="match status" value="1"/>
</dbReference>
<reference evidence="4 5" key="1">
    <citation type="submission" date="2019-07" db="EMBL/GenBank/DDBJ databases">
        <title>Draft genome assembly of a fouling barnacle, Amphibalanus amphitrite (Darwin, 1854): The first reference genome for Thecostraca.</title>
        <authorList>
            <person name="Kim W."/>
        </authorList>
    </citation>
    <scope>NUCLEOTIDE SEQUENCE [LARGE SCALE GENOMIC DNA]</scope>
    <source>
        <strain evidence="4">SNU_AA5</strain>
        <tissue evidence="4">Soma without cirri and trophi</tissue>
    </source>
</reference>
<dbReference type="GO" id="GO:0048024">
    <property type="term" value="P:regulation of mRNA splicing, via spliceosome"/>
    <property type="evidence" value="ECO:0007669"/>
    <property type="project" value="TreeGrafter"/>
</dbReference>
<gene>
    <name evidence="4" type="ORF">FJT64_014402</name>
</gene>
<dbReference type="GO" id="GO:0003723">
    <property type="term" value="F:RNA binding"/>
    <property type="evidence" value="ECO:0007669"/>
    <property type="project" value="UniProtKB-UniRule"/>
</dbReference>
<protein>
    <recommendedName>
        <fullName evidence="3">DRBM domain-containing protein</fullName>
    </recommendedName>
</protein>
<evidence type="ECO:0000313" key="5">
    <source>
        <dbReference type="Proteomes" id="UP000440578"/>
    </source>
</evidence>
<dbReference type="InterPro" id="IPR032922">
    <property type="entry name" value="SON"/>
</dbReference>
<evidence type="ECO:0000313" key="4">
    <source>
        <dbReference type="EMBL" id="KAF0287091.1"/>
    </source>
</evidence>
<dbReference type="InterPro" id="IPR014720">
    <property type="entry name" value="dsRBD_dom"/>
</dbReference>
<evidence type="ECO:0000256" key="1">
    <source>
        <dbReference type="PROSITE-ProRule" id="PRU00266"/>
    </source>
</evidence>
<dbReference type="Proteomes" id="UP000440578">
    <property type="component" value="Unassembled WGS sequence"/>
</dbReference>
<comment type="caution">
    <text evidence="4">The sequence shown here is derived from an EMBL/GenBank/DDBJ whole genome shotgun (WGS) entry which is preliminary data.</text>
</comment>
<feature type="region of interest" description="Disordered" evidence="2">
    <location>
        <begin position="173"/>
        <end position="196"/>
    </location>
</feature>
<feature type="domain" description="DRBM" evidence="3">
    <location>
        <begin position="255"/>
        <end position="326"/>
    </location>
</feature>
<feature type="region of interest" description="Disordered" evidence="2">
    <location>
        <begin position="211"/>
        <end position="243"/>
    </location>
</feature>
<dbReference type="GO" id="GO:0051726">
    <property type="term" value="P:regulation of cell cycle"/>
    <property type="evidence" value="ECO:0007669"/>
    <property type="project" value="InterPro"/>
</dbReference>
<dbReference type="AlphaFoldDB" id="A0A6A4VBT2"/>
<organism evidence="4 5">
    <name type="scientific">Amphibalanus amphitrite</name>
    <name type="common">Striped barnacle</name>
    <name type="synonym">Balanus amphitrite</name>
    <dbReference type="NCBI Taxonomy" id="1232801"/>
    <lineage>
        <taxon>Eukaryota</taxon>
        <taxon>Metazoa</taxon>
        <taxon>Ecdysozoa</taxon>
        <taxon>Arthropoda</taxon>
        <taxon>Crustacea</taxon>
        <taxon>Multicrustacea</taxon>
        <taxon>Cirripedia</taxon>
        <taxon>Thoracica</taxon>
        <taxon>Thoracicalcarea</taxon>
        <taxon>Balanomorpha</taxon>
        <taxon>Balanoidea</taxon>
        <taxon>Balanidae</taxon>
        <taxon>Amphibalaninae</taxon>
        <taxon>Amphibalanus</taxon>
    </lineage>
</organism>
<sequence length="343" mass="38400">MLRWVPGAMDDPDLYDDILGGTLSTERPRCVEVLLEVGVHRRVLRLPENTSSPLSAVRTAAARLLGSDAGLRDSLGSEHLVFQRRSLKFDTWVDMVAVGERPVADGERLRALTKKVLEAGEVMSSDGETVSEQAWQHMDPEFAKQLREYELDQARRQDDEELRRHLSELVEISDGDLSVSDDEPPPASGTSGVVSELGQRVLDRLKKLREEFGGGDQAQSSADKESEEVPEEKPEPTLSKGGPLYASFLNLESKHPPMALNEYCTAREWEAPVFHLTEKPSNSKKQKMFTAAVRVNKRMYTVPFPVVSKKEGKRHAAQYCLQKLGVLKGGEVYKRMEDEQDVI</sequence>
<keyword evidence="5" id="KW-1185">Reference proteome</keyword>
<dbReference type="EMBL" id="VIIS01002211">
    <property type="protein sequence ID" value="KAF0287091.1"/>
    <property type="molecule type" value="Genomic_DNA"/>
</dbReference>
<dbReference type="PANTHER" id="PTHR46528:SF1">
    <property type="entry name" value="PROTEIN SON"/>
    <property type="match status" value="1"/>
</dbReference>